<dbReference type="Proteomes" id="UP000499080">
    <property type="component" value="Unassembled WGS sequence"/>
</dbReference>
<protein>
    <submittedName>
        <fullName evidence="1">Uncharacterized protein</fullName>
    </submittedName>
</protein>
<sequence length="123" mass="14056">MFWHSLLAASNWHEVSKQPKIQVNITRIVFFLALFPGAQQLFKALSPWRVARGTAIYKPLMSEHLLSFCKKVQTIQSTNESSRCSKAANYDKFQTRLAKPHAVGSRLKTVMLLWALLGEFKYG</sequence>
<comment type="caution">
    <text evidence="1">The sequence shown here is derived from an EMBL/GenBank/DDBJ whole genome shotgun (WGS) entry which is preliminary data.</text>
</comment>
<dbReference type="EMBL" id="BGPR01008669">
    <property type="protein sequence ID" value="GBN35246.1"/>
    <property type="molecule type" value="Genomic_DNA"/>
</dbReference>
<reference evidence="1 2" key="1">
    <citation type="journal article" date="2019" name="Sci. Rep.">
        <title>Orb-weaving spider Araneus ventricosus genome elucidates the spidroin gene catalogue.</title>
        <authorList>
            <person name="Kono N."/>
            <person name="Nakamura H."/>
            <person name="Ohtoshi R."/>
            <person name="Moran D.A.P."/>
            <person name="Shinohara A."/>
            <person name="Yoshida Y."/>
            <person name="Fujiwara M."/>
            <person name="Mori M."/>
            <person name="Tomita M."/>
            <person name="Arakawa K."/>
        </authorList>
    </citation>
    <scope>NUCLEOTIDE SEQUENCE [LARGE SCALE GENOMIC DNA]</scope>
</reference>
<evidence type="ECO:0000313" key="2">
    <source>
        <dbReference type="Proteomes" id="UP000499080"/>
    </source>
</evidence>
<accession>A0A4Y2NBQ1</accession>
<keyword evidence="2" id="KW-1185">Reference proteome</keyword>
<evidence type="ECO:0000313" key="1">
    <source>
        <dbReference type="EMBL" id="GBN35246.1"/>
    </source>
</evidence>
<gene>
    <name evidence="1" type="ORF">AVEN_215438_1</name>
</gene>
<dbReference type="AlphaFoldDB" id="A0A4Y2NBQ1"/>
<name>A0A4Y2NBQ1_ARAVE</name>
<proteinExistence type="predicted"/>
<organism evidence="1 2">
    <name type="scientific">Araneus ventricosus</name>
    <name type="common">Orbweaver spider</name>
    <name type="synonym">Epeira ventricosa</name>
    <dbReference type="NCBI Taxonomy" id="182803"/>
    <lineage>
        <taxon>Eukaryota</taxon>
        <taxon>Metazoa</taxon>
        <taxon>Ecdysozoa</taxon>
        <taxon>Arthropoda</taxon>
        <taxon>Chelicerata</taxon>
        <taxon>Arachnida</taxon>
        <taxon>Araneae</taxon>
        <taxon>Araneomorphae</taxon>
        <taxon>Entelegynae</taxon>
        <taxon>Araneoidea</taxon>
        <taxon>Araneidae</taxon>
        <taxon>Araneus</taxon>
    </lineage>
</organism>